<keyword evidence="5" id="KW-1185">Reference proteome</keyword>
<feature type="domain" description="Ketoreductase" evidence="3">
    <location>
        <begin position="3"/>
        <end position="207"/>
    </location>
</feature>
<keyword evidence="2" id="KW-0560">Oxidoreductase</keyword>
<dbReference type="RefSeq" id="WP_131171327.1">
    <property type="nucleotide sequence ID" value="NZ_FXTL01000003.1"/>
</dbReference>
<dbReference type="PANTHER" id="PTHR43639">
    <property type="entry name" value="OXIDOREDUCTASE, SHORT-CHAIN DEHYDROGENASE/REDUCTASE FAMILY (AFU_ORTHOLOGUE AFUA_5G02870)"/>
    <property type="match status" value="1"/>
</dbReference>
<dbReference type="PRINTS" id="PR00081">
    <property type="entry name" value="GDHRDH"/>
</dbReference>
<accession>A0A4Q9KN34</accession>
<dbReference type="SUPFAM" id="SSF51735">
    <property type="entry name" value="NAD(P)-binding Rossmann-fold domains"/>
    <property type="match status" value="1"/>
</dbReference>
<evidence type="ECO:0000313" key="5">
    <source>
        <dbReference type="Proteomes" id="UP000291933"/>
    </source>
</evidence>
<sequence length="251" mass="25785">MSRHALVTGATGGLGRALCRALAETGCDVTVHHRSDAAGAALLADDLRRLGRRAAVVAQDLAVDDVDAACAALLDAAERELGPVDVVVANASSQELTPWADLDAVAWDRLYSGTLRHTASLIHAAARRMTPERRPAIVVVGSIEGFRPAPGHAAYAVFKAAANALVAAAAQELGRRGVRVVGVAPGLIERPGLAEEWPDGHGRWSQTVPLGRPVTPDEVAAAVAFLASPAASGVTGTTLVVDAGWSAAPGW</sequence>
<dbReference type="AlphaFoldDB" id="A0A4Q9KN34"/>
<dbReference type="EMBL" id="SDMR01000003">
    <property type="protein sequence ID" value="TBT95675.1"/>
    <property type="molecule type" value="Genomic_DNA"/>
</dbReference>
<dbReference type="CDD" id="cd05233">
    <property type="entry name" value="SDR_c"/>
    <property type="match status" value="1"/>
</dbReference>
<dbReference type="Gene3D" id="3.40.50.720">
    <property type="entry name" value="NAD(P)-binding Rossmann-like Domain"/>
    <property type="match status" value="1"/>
</dbReference>
<evidence type="ECO:0000256" key="1">
    <source>
        <dbReference type="ARBA" id="ARBA00006484"/>
    </source>
</evidence>
<dbReference type="InterPro" id="IPR036291">
    <property type="entry name" value="NAD(P)-bd_dom_sf"/>
</dbReference>
<evidence type="ECO:0000256" key="2">
    <source>
        <dbReference type="ARBA" id="ARBA00023002"/>
    </source>
</evidence>
<protein>
    <submittedName>
        <fullName evidence="4">SDR family oxidoreductase</fullName>
    </submittedName>
</protein>
<comment type="similarity">
    <text evidence="1">Belongs to the short-chain dehydrogenases/reductases (SDR) family.</text>
</comment>
<dbReference type="Proteomes" id="UP000291933">
    <property type="component" value="Unassembled WGS sequence"/>
</dbReference>
<evidence type="ECO:0000259" key="3">
    <source>
        <dbReference type="SMART" id="SM00822"/>
    </source>
</evidence>
<proteinExistence type="inferred from homology"/>
<gene>
    <name evidence="4" type="ORF">ET996_04315</name>
</gene>
<evidence type="ECO:0000313" key="4">
    <source>
        <dbReference type="EMBL" id="TBT95675.1"/>
    </source>
</evidence>
<dbReference type="InterPro" id="IPR002347">
    <property type="entry name" value="SDR_fam"/>
</dbReference>
<dbReference type="SMART" id="SM00822">
    <property type="entry name" value="PKS_KR"/>
    <property type="match status" value="1"/>
</dbReference>
<dbReference type="Pfam" id="PF13561">
    <property type="entry name" value="adh_short_C2"/>
    <property type="match status" value="1"/>
</dbReference>
<name>A0A4Q9KN34_PROTD</name>
<comment type="caution">
    <text evidence="4">The sequence shown here is derived from an EMBL/GenBank/DDBJ whole genome shotgun (WGS) entry which is preliminary data.</text>
</comment>
<reference evidence="4 5" key="1">
    <citation type="submission" date="2019-01" db="EMBL/GenBank/DDBJ databases">
        <title>Lactibacter flavus gen. nov., sp. nov., a novel bacterium of the family Propionibacteriaceae isolated from raw milk and dairy products.</title>
        <authorList>
            <person name="Huptas C."/>
            <person name="Wenning M."/>
            <person name="Breitenwieser F."/>
            <person name="Doll E."/>
            <person name="Von Neubeck M."/>
            <person name="Busse H.-J."/>
            <person name="Scherer S."/>
        </authorList>
    </citation>
    <scope>NUCLEOTIDE SEQUENCE [LARGE SCALE GENOMIC DNA]</scope>
    <source>
        <strain evidence="4 5">DSM 22130</strain>
    </source>
</reference>
<dbReference type="InterPro" id="IPR057326">
    <property type="entry name" value="KR_dom"/>
</dbReference>
<organism evidence="4 5">
    <name type="scientific">Propioniciclava tarda</name>
    <dbReference type="NCBI Taxonomy" id="433330"/>
    <lineage>
        <taxon>Bacteria</taxon>
        <taxon>Bacillati</taxon>
        <taxon>Actinomycetota</taxon>
        <taxon>Actinomycetes</taxon>
        <taxon>Propionibacteriales</taxon>
        <taxon>Propionibacteriaceae</taxon>
        <taxon>Propioniciclava</taxon>
    </lineage>
</organism>
<dbReference type="OrthoDB" id="286404at2"/>
<dbReference type="PANTHER" id="PTHR43639:SF1">
    <property type="entry name" value="SHORT-CHAIN DEHYDROGENASE_REDUCTASE FAMILY PROTEIN"/>
    <property type="match status" value="1"/>
</dbReference>
<dbReference type="GO" id="GO:0016491">
    <property type="term" value="F:oxidoreductase activity"/>
    <property type="evidence" value="ECO:0007669"/>
    <property type="project" value="UniProtKB-KW"/>
</dbReference>
<dbReference type="FunFam" id="3.40.50.720:FF:000084">
    <property type="entry name" value="Short-chain dehydrogenase reductase"/>
    <property type="match status" value="1"/>
</dbReference>